<dbReference type="KEGG" id="dmr:Deima_0693"/>
<evidence type="ECO:0000313" key="3">
    <source>
        <dbReference type="EMBL" id="ADV66349.1"/>
    </source>
</evidence>
<keyword evidence="4" id="KW-1185">Reference proteome</keyword>
<reference evidence="4" key="2">
    <citation type="submission" date="2011-01" db="EMBL/GenBank/DDBJ databases">
        <title>The complete genome of Deinococcus maricopensis DSM 21211.</title>
        <authorList>
            <consortium name="US DOE Joint Genome Institute (JGI-PGF)"/>
            <person name="Lucas S."/>
            <person name="Copeland A."/>
            <person name="Lapidus A."/>
            <person name="Goodwin L."/>
            <person name="Pitluck S."/>
            <person name="Kyrpides N."/>
            <person name="Mavromatis K."/>
            <person name="Pagani I."/>
            <person name="Ivanova N."/>
            <person name="Ovchinnikova G."/>
            <person name="Zeytun A."/>
            <person name="Detter J.C."/>
            <person name="Han C."/>
            <person name="Land M."/>
            <person name="Hauser L."/>
            <person name="Markowitz V."/>
            <person name="Cheng J.-F."/>
            <person name="Hugenholtz P."/>
            <person name="Woyke T."/>
            <person name="Wu D."/>
            <person name="Pukall R."/>
            <person name="Gehrich-Schroeter G."/>
            <person name="Brambilla E."/>
            <person name="Klenk H.-P."/>
            <person name="Eisen J.A."/>
        </authorList>
    </citation>
    <scope>NUCLEOTIDE SEQUENCE [LARGE SCALE GENOMIC DNA]</scope>
    <source>
        <strain evidence="4">DSM 21211 / LMG 22137 / NRRL B-23946 / LB-34</strain>
    </source>
</reference>
<dbReference type="RefSeq" id="WP_013555854.1">
    <property type="nucleotide sequence ID" value="NC_014958.1"/>
</dbReference>
<evidence type="ECO:0000313" key="4">
    <source>
        <dbReference type="Proteomes" id="UP000008635"/>
    </source>
</evidence>
<name>E8U5L0_DEIML</name>
<dbReference type="Proteomes" id="UP000008635">
    <property type="component" value="Chromosome"/>
</dbReference>
<feature type="signal peptide" evidence="2">
    <location>
        <begin position="1"/>
        <end position="21"/>
    </location>
</feature>
<protein>
    <submittedName>
        <fullName evidence="3">Uncharacterized protein</fullName>
    </submittedName>
</protein>
<feature type="region of interest" description="Disordered" evidence="1">
    <location>
        <begin position="27"/>
        <end position="47"/>
    </location>
</feature>
<sequence length="47" mass="4613" precursor="true">MKPLKALTLVLSLLLCGASLAQATAPTTFAPMNSSGGGGIPIDLGTN</sequence>
<evidence type="ECO:0000256" key="1">
    <source>
        <dbReference type="SAM" id="MobiDB-lite"/>
    </source>
</evidence>
<organism evidence="3 4">
    <name type="scientific">Deinococcus maricopensis (strain DSM 21211 / LMG 22137 / NRRL B-23946 / LB-34)</name>
    <dbReference type="NCBI Taxonomy" id="709986"/>
    <lineage>
        <taxon>Bacteria</taxon>
        <taxon>Thermotogati</taxon>
        <taxon>Deinococcota</taxon>
        <taxon>Deinococci</taxon>
        <taxon>Deinococcales</taxon>
        <taxon>Deinococcaceae</taxon>
        <taxon>Deinococcus</taxon>
    </lineage>
</organism>
<dbReference type="AlphaFoldDB" id="E8U5L0"/>
<proteinExistence type="predicted"/>
<gene>
    <name evidence="3" type="ordered locus">Deima_0693</name>
</gene>
<keyword evidence="2" id="KW-0732">Signal</keyword>
<dbReference type="EMBL" id="CP002454">
    <property type="protein sequence ID" value="ADV66349.1"/>
    <property type="molecule type" value="Genomic_DNA"/>
</dbReference>
<evidence type="ECO:0000256" key="2">
    <source>
        <dbReference type="SAM" id="SignalP"/>
    </source>
</evidence>
<feature type="chain" id="PRO_5003231659" evidence="2">
    <location>
        <begin position="22"/>
        <end position="47"/>
    </location>
</feature>
<dbReference type="HOGENOM" id="CLU_3167159_0_0_0"/>
<accession>E8U5L0</accession>
<dbReference type="STRING" id="709986.Deima_0693"/>
<reference evidence="3 4" key="1">
    <citation type="journal article" date="2011" name="Stand. Genomic Sci.">
        <title>Complete genome sequence of Deinococcus maricopensis type strain (LB-34).</title>
        <authorList>
            <person name="Pukall R."/>
            <person name="Zeytun A."/>
            <person name="Lucas S."/>
            <person name="Lapidus A."/>
            <person name="Hammon N."/>
            <person name="Deshpande S."/>
            <person name="Nolan M."/>
            <person name="Cheng J.F."/>
            <person name="Pitluck S."/>
            <person name="Liolios K."/>
            <person name="Pagani I."/>
            <person name="Mikhailova N."/>
            <person name="Ivanova N."/>
            <person name="Mavromatis K."/>
            <person name="Pati A."/>
            <person name="Tapia R."/>
            <person name="Han C."/>
            <person name="Goodwin L."/>
            <person name="Chen A."/>
            <person name="Palaniappan K."/>
            <person name="Land M."/>
            <person name="Hauser L."/>
            <person name="Chang Y.J."/>
            <person name="Jeffries C.D."/>
            <person name="Brambilla E.M."/>
            <person name="Rohde M."/>
            <person name="Goker M."/>
            <person name="Detter J.C."/>
            <person name="Woyke T."/>
            <person name="Bristow J."/>
            <person name="Eisen J.A."/>
            <person name="Markowitz V."/>
            <person name="Hugenholtz P."/>
            <person name="Kyrpides N.C."/>
            <person name="Klenk H.P."/>
        </authorList>
    </citation>
    <scope>NUCLEOTIDE SEQUENCE [LARGE SCALE GENOMIC DNA]</scope>
    <source>
        <strain evidence="4">DSM 21211 / LMG 22137 / NRRL B-23946 / LB-34</strain>
    </source>
</reference>